<sequence length="85" mass="8423">QDGTGDPDHLHRPATRGEAVRGVAGGRRNDGPDAAPETSGSEVRGAASRPGVDCTMDPGSRPGAGRRRGARVAAQSGAGVPAALL</sequence>
<feature type="non-terminal residue" evidence="2">
    <location>
        <position position="1"/>
    </location>
</feature>
<dbReference type="AlphaFoldDB" id="A0A6J4PZA6"/>
<feature type="compositionally biased region" description="Basic and acidic residues" evidence="1">
    <location>
        <begin position="1"/>
        <end position="11"/>
    </location>
</feature>
<feature type="region of interest" description="Disordered" evidence="1">
    <location>
        <begin position="1"/>
        <end position="85"/>
    </location>
</feature>
<feature type="compositionally biased region" description="Low complexity" evidence="1">
    <location>
        <begin position="71"/>
        <end position="85"/>
    </location>
</feature>
<accession>A0A6J4PZA6</accession>
<feature type="non-terminal residue" evidence="2">
    <location>
        <position position="85"/>
    </location>
</feature>
<evidence type="ECO:0000256" key="1">
    <source>
        <dbReference type="SAM" id="MobiDB-lite"/>
    </source>
</evidence>
<keyword evidence="2" id="KW-0456">Lyase</keyword>
<proteinExistence type="predicted"/>
<dbReference type="EMBL" id="CADCUX010000552">
    <property type="protein sequence ID" value="CAA9430116.1"/>
    <property type="molecule type" value="Genomic_DNA"/>
</dbReference>
<reference evidence="2" key="1">
    <citation type="submission" date="2020-02" db="EMBL/GenBank/DDBJ databases">
        <authorList>
            <person name="Meier V. D."/>
        </authorList>
    </citation>
    <scope>NUCLEOTIDE SEQUENCE</scope>
    <source>
        <strain evidence="2">AVDCRST_MAG51</strain>
    </source>
</reference>
<protein>
    <submittedName>
        <fullName evidence="2">UDP-N-acetylglucosamine 4,6-dehydratase</fullName>
        <ecNumber evidence="2">4.2.1.-</ecNumber>
    </submittedName>
</protein>
<name>A0A6J4PZA6_9BURK</name>
<dbReference type="GO" id="GO:0016829">
    <property type="term" value="F:lyase activity"/>
    <property type="evidence" value="ECO:0007669"/>
    <property type="project" value="UniProtKB-KW"/>
</dbReference>
<organism evidence="2">
    <name type="scientific">uncultured Ramlibacter sp</name>
    <dbReference type="NCBI Taxonomy" id="260755"/>
    <lineage>
        <taxon>Bacteria</taxon>
        <taxon>Pseudomonadati</taxon>
        <taxon>Pseudomonadota</taxon>
        <taxon>Betaproteobacteria</taxon>
        <taxon>Burkholderiales</taxon>
        <taxon>Comamonadaceae</taxon>
        <taxon>Ramlibacter</taxon>
        <taxon>environmental samples</taxon>
    </lineage>
</organism>
<dbReference type="EC" id="4.2.1.-" evidence="2"/>
<gene>
    <name evidence="2" type="ORF">AVDCRST_MAG51-2566</name>
</gene>
<evidence type="ECO:0000313" key="2">
    <source>
        <dbReference type="EMBL" id="CAA9430116.1"/>
    </source>
</evidence>